<dbReference type="STRING" id="4565.A0A3B6MK88"/>
<evidence type="ECO:0000256" key="3">
    <source>
        <dbReference type="ARBA" id="ARBA00023125"/>
    </source>
</evidence>
<evidence type="ECO:0000313" key="8">
    <source>
        <dbReference type="EnsemblPlants" id="TraesCS5D02G076900.1"/>
    </source>
</evidence>
<keyword evidence="3" id="KW-0238">DNA-binding</keyword>
<dbReference type="CDD" id="cd10017">
    <property type="entry name" value="B3_DNA"/>
    <property type="match status" value="5"/>
</dbReference>
<reference evidence="8" key="2">
    <citation type="submission" date="2018-10" db="UniProtKB">
        <authorList>
            <consortium name="EnsemblPlants"/>
        </authorList>
    </citation>
    <scope>IDENTIFICATION</scope>
</reference>
<dbReference type="InterPro" id="IPR003340">
    <property type="entry name" value="B3_DNA-bd"/>
</dbReference>
<dbReference type="Gramene" id="TraesCLE_scaffold_102715_01G000100.1">
    <property type="protein sequence ID" value="TraesCLE_scaffold_102715_01G000100.1"/>
    <property type="gene ID" value="TraesCLE_scaffold_102715_01G000100"/>
</dbReference>
<dbReference type="SUPFAM" id="SSF101936">
    <property type="entry name" value="DNA-binding pseudobarrel domain"/>
    <property type="match status" value="5"/>
</dbReference>
<dbReference type="GO" id="GO:0005634">
    <property type="term" value="C:nucleus"/>
    <property type="evidence" value="ECO:0007669"/>
    <property type="project" value="UniProtKB-SubCell"/>
</dbReference>
<dbReference type="AlphaFoldDB" id="A0A3B6MK88"/>
<feature type="domain" description="TF-B3" evidence="7">
    <location>
        <begin position="316"/>
        <end position="409"/>
    </location>
</feature>
<name>A0A3B6MK88_WHEAT</name>
<dbReference type="SMART" id="SM01019">
    <property type="entry name" value="B3"/>
    <property type="match status" value="5"/>
</dbReference>
<organism evidence="8">
    <name type="scientific">Triticum aestivum</name>
    <name type="common">Wheat</name>
    <dbReference type="NCBI Taxonomy" id="4565"/>
    <lineage>
        <taxon>Eukaryota</taxon>
        <taxon>Viridiplantae</taxon>
        <taxon>Streptophyta</taxon>
        <taxon>Embryophyta</taxon>
        <taxon>Tracheophyta</taxon>
        <taxon>Spermatophyta</taxon>
        <taxon>Magnoliopsida</taxon>
        <taxon>Liliopsida</taxon>
        <taxon>Poales</taxon>
        <taxon>Poaceae</taxon>
        <taxon>BOP clade</taxon>
        <taxon>Pooideae</taxon>
        <taxon>Triticodae</taxon>
        <taxon>Triticeae</taxon>
        <taxon>Triticinae</taxon>
        <taxon>Triticum</taxon>
    </lineage>
</organism>
<dbReference type="Gramene" id="TraesCAD_scaffold_054572_01G000100.1">
    <property type="protein sequence ID" value="TraesCAD_scaffold_054572_01G000100.1"/>
    <property type="gene ID" value="TraesCAD_scaffold_054572_01G000100"/>
</dbReference>
<dbReference type="Gramene" id="TraesWEE_scaffold_061074_01G000200.1">
    <property type="protein sequence ID" value="TraesWEE_scaffold_061074_01G000200.1"/>
    <property type="gene ID" value="TraesWEE_scaffold_061074_01G000200"/>
</dbReference>
<keyword evidence="9" id="KW-1185">Reference proteome</keyword>
<keyword evidence="2" id="KW-0805">Transcription regulation</keyword>
<keyword evidence="4" id="KW-0804">Transcription</keyword>
<dbReference type="Proteomes" id="UP000019116">
    <property type="component" value="Chromosome 5D"/>
</dbReference>
<dbReference type="PANTHER" id="PTHR31391:SF140">
    <property type="entry name" value="B3 DOMAIN-CONTAINING PROTEIN OS12G0591400"/>
    <property type="match status" value="1"/>
</dbReference>
<comment type="subcellular location">
    <subcellularLocation>
        <location evidence="1">Nucleus</location>
    </subcellularLocation>
</comment>
<feature type="region of interest" description="Disordered" evidence="6">
    <location>
        <begin position="451"/>
        <end position="495"/>
    </location>
</feature>
<dbReference type="Gramene" id="TraesNOR5D03G03084420.1">
    <property type="protein sequence ID" value="TraesNOR5D03G03084420.1"/>
    <property type="gene ID" value="TraesNOR5D03G03084420"/>
</dbReference>
<keyword evidence="5" id="KW-0539">Nucleus</keyword>
<dbReference type="Gene3D" id="2.40.330.10">
    <property type="entry name" value="DNA-binding pseudobarrel domain"/>
    <property type="match status" value="5"/>
</dbReference>
<dbReference type="Pfam" id="PF02362">
    <property type="entry name" value="B3"/>
    <property type="match status" value="5"/>
</dbReference>
<feature type="domain" description="TF-B3" evidence="7">
    <location>
        <begin position="38"/>
        <end position="115"/>
    </location>
</feature>
<dbReference type="Gramene" id="TraesCS5D03G0185200.1">
    <property type="protein sequence ID" value="TraesCS5D03G0185200.1.CDS"/>
    <property type="gene ID" value="TraesCS5D03G0185200"/>
</dbReference>
<dbReference type="EnsemblPlants" id="TraesCS5D02G076900.1">
    <property type="protein sequence ID" value="TraesCS5D02G076900.1"/>
    <property type="gene ID" value="TraesCS5D02G076900"/>
</dbReference>
<gene>
    <name evidence="8" type="primary">LOC123119558</name>
</gene>
<dbReference type="PROSITE" id="PS50863">
    <property type="entry name" value="B3"/>
    <property type="match status" value="5"/>
</dbReference>
<evidence type="ECO:0000313" key="9">
    <source>
        <dbReference type="Proteomes" id="UP000019116"/>
    </source>
</evidence>
<accession>A0A3B6MK88</accession>
<dbReference type="PANTHER" id="PTHR31391">
    <property type="entry name" value="B3 DOMAIN-CONTAINING PROTEIN OS11G0197600-RELATED"/>
    <property type="match status" value="1"/>
</dbReference>
<proteinExistence type="predicted"/>
<dbReference type="Gramene" id="TraesROB_scaffold_160421_01G000100.1">
    <property type="protein sequence ID" value="TraesROB_scaffold_160421_01G000100.1"/>
    <property type="gene ID" value="TraesROB_scaffold_160421_01G000100"/>
</dbReference>
<dbReference type="GeneID" id="123119558"/>
<feature type="domain" description="TF-B3" evidence="7">
    <location>
        <begin position="178"/>
        <end position="271"/>
    </location>
</feature>
<dbReference type="Gramene" id="TraesLAC5D03G03011470.1">
    <property type="protein sequence ID" value="TraesLAC5D03G03011470.1"/>
    <property type="gene ID" value="TraesLAC5D03G03011470"/>
</dbReference>
<evidence type="ECO:0000256" key="4">
    <source>
        <dbReference type="ARBA" id="ARBA00023163"/>
    </source>
</evidence>
<evidence type="ECO:0000256" key="1">
    <source>
        <dbReference type="ARBA" id="ARBA00004123"/>
    </source>
</evidence>
<dbReference type="GO" id="GO:0003677">
    <property type="term" value="F:DNA binding"/>
    <property type="evidence" value="ECO:0007669"/>
    <property type="project" value="UniProtKB-KW"/>
</dbReference>
<dbReference type="KEGG" id="taes:123119558"/>
<dbReference type="Gramene" id="TraesSTA5D03G03046890.1">
    <property type="protein sequence ID" value="TraesSTA5D03G03046890.1"/>
    <property type="gene ID" value="TraesSTA5D03G03046890"/>
</dbReference>
<dbReference type="Gramene" id="TraesPARA_EIv1.0_1780030.1">
    <property type="protein sequence ID" value="TraesPARA_EIv1.0_1780030.1.CDS"/>
    <property type="gene ID" value="TraesPARA_EIv1.0_1780030"/>
</dbReference>
<sequence>MQTSLARCNECVVYHNWHCKGDWKKRFVKIVTGDFVDVPRKFLVNNMRGQIPDEVNLDLPNGKAYTVQVSKQENGLIFQSGWAEFARTYELVQGDILLFESSGSSCFEVRIFNQTGCEKELSCVAMKNTPCLNEKSMPHDNDMQSPKNERCGNMSGKSHTICKVCAAFYYWHHMDKMRFFMVMMGVRASKNELTIPKEFANNVRGKISDEIKLEVPDGQTYRVQVDKEPNEVVLRSGWDAFVSAYELKEGDTLLFAYTGNSHLKVQIFNVSGCDKLLSCVMKNNPMRSPRESMKKLCTVCLECVDRHYWHMKDHDWCFVKVMSLSNFKDEMAIPDEFTTNFRGHISDKVKLEVADGNIYNVQVAKEQDKFILRSGWVDFTGVYELQQYDSLFFIYSGDSHFKVRILKPSGCEKASSCVTMSRGPNVQERVICHALSLPSIKRCRNDNWTDNSKTAKVTPTDSPSQKSSSEMNTQDVTSSKYIPEPRSSGGLPGSTESRYILEKGCILTSAQKARVDTFVKESWTGIQFYVTVMNEKSLSDGCLVICKDFAAKHLPHKDQTIKLCYPQNSKTWDANLAVITDGACTRSCILAAGWLDFVRDNNLREGDICAFEVSKDHDRVIITVHLLKNVVVTGHTKSTSQQQKKWTHPGYVVTKYTKLTCKQKRKIEERIQAIRPETRIFVSIIYSSRAKLSIEVRYATAHLPREEQWVRLQLPGKNHTWKAKLYIGDKDKGKCYALQTGWKKFVDDNKLQDDDMCLFELLKNEELTMNVHIIRGD</sequence>
<dbReference type="Gramene" id="TraesKAR5D01G0056410.1">
    <property type="protein sequence ID" value="cds.TraesKAR5D01G0056410.1"/>
    <property type="gene ID" value="TraesKAR5D01G0056410"/>
</dbReference>
<evidence type="ECO:0000256" key="2">
    <source>
        <dbReference type="ARBA" id="ARBA00023015"/>
    </source>
</evidence>
<feature type="domain" description="TF-B3" evidence="7">
    <location>
        <begin position="677"/>
        <end position="777"/>
    </location>
</feature>
<protein>
    <recommendedName>
        <fullName evidence="7">TF-B3 domain-containing protein</fullName>
    </recommendedName>
</protein>
<dbReference type="SMR" id="A0A3B6MK88"/>
<feature type="domain" description="TF-B3" evidence="7">
    <location>
        <begin position="528"/>
        <end position="630"/>
    </location>
</feature>
<reference evidence="8" key="1">
    <citation type="submission" date="2018-08" db="EMBL/GenBank/DDBJ databases">
        <authorList>
            <person name="Rossello M."/>
        </authorList>
    </citation>
    <scope>NUCLEOTIDE SEQUENCE [LARGE SCALE GENOMIC DNA]</scope>
    <source>
        <strain evidence="8">cv. Chinese Spring</strain>
    </source>
</reference>
<dbReference type="InterPro" id="IPR044837">
    <property type="entry name" value="REM16-like"/>
</dbReference>
<evidence type="ECO:0000256" key="6">
    <source>
        <dbReference type="SAM" id="MobiDB-lite"/>
    </source>
</evidence>
<dbReference type="RefSeq" id="XP_044395341.1">
    <property type="nucleotide sequence ID" value="XM_044539406.1"/>
</dbReference>
<dbReference type="Gramene" id="TraesCS5D02G076900.1">
    <property type="protein sequence ID" value="TraesCS5D02G076900.1"/>
    <property type="gene ID" value="TraesCS5D02G076900"/>
</dbReference>
<dbReference type="Gramene" id="TraesJAG5D03G03054560.1">
    <property type="protein sequence ID" value="TraesJAG5D03G03054560.1"/>
    <property type="gene ID" value="TraesJAG5D03G03054560"/>
</dbReference>
<dbReference type="InterPro" id="IPR015300">
    <property type="entry name" value="DNA-bd_pseudobarrel_sf"/>
</dbReference>
<dbReference type="OMA" id="EGRNEHM"/>
<evidence type="ECO:0000256" key="5">
    <source>
        <dbReference type="ARBA" id="ARBA00023242"/>
    </source>
</evidence>
<feature type="compositionally biased region" description="Polar residues" evidence="6">
    <location>
        <begin position="451"/>
        <end position="480"/>
    </location>
</feature>
<evidence type="ECO:0000259" key="7">
    <source>
        <dbReference type="PROSITE" id="PS50863"/>
    </source>
</evidence>